<dbReference type="RefSeq" id="WP_104420180.1">
    <property type="nucleotide sequence ID" value="NZ_PTJC01000006.1"/>
</dbReference>
<gene>
    <name evidence="4" type="ORF">CLV84_2596</name>
</gene>
<sequence>MKRIVCREPGTFELEASSAPTPGPGEALLRIHRVGICGTDLHAFQGNQAFFTYPRILGHELSAEILSIGSESGGLAPGDRVIVMPYIFCGNCIACRAGKTNCCRQMAVLGVHVDGGMQQEISVRSDLLLPAGQLSHEEVAIVEPLAIGAHALRRARTELDDTVVVVGCGPIGIGILAQASAIGCRVIALDTDAGRLAFVRKALGIQDTVLVDEQAAAQVAQLTNGDLATVVFDATGNKQALESGVRYMAHGGRYVLVGLSKGELSFNHPEIHAKESTLLCSRNATREDFESVRAFLESGQFPTGKYITHSVPFEEMIGHFESWLQPQNGVIKAMVDWTIP</sequence>
<protein>
    <recommendedName>
        <fullName evidence="6">2-desacetyl-2-hydroxyethyl bacteriochlorophyllide A dehydrogenase</fullName>
    </recommendedName>
</protein>
<evidence type="ECO:0000259" key="2">
    <source>
        <dbReference type="Pfam" id="PF00107"/>
    </source>
</evidence>
<dbReference type="CDD" id="cd08261">
    <property type="entry name" value="Zn_ADH7"/>
    <property type="match status" value="1"/>
</dbReference>
<dbReference type="GO" id="GO:0016491">
    <property type="term" value="F:oxidoreductase activity"/>
    <property type="evidence" value="ECO:0007669"/>
    <property type="project" value="UniProtKB-KW"/>
</dbReference>
<keyword evidence="1" id="KW-0560">Oxidoreductase</keyword>
<keyword evidence="5" id="KW-1185">Reference proteome</keyword>
<dbReference type="Pfam" id="PF08240">
    <property type="entry name" value="ADH_N"/>
    <property type="match status" value="1"/>
</dbReference>
<dbReference type="SUPFAM" id="SSF50129">
    <property type="entry name" value="GroES-like"/>
    <property type="match status" value="1"/>
</dbReference>
<dbReference type="OrthoDB" id="9787435at2"/>
<dbReference type="AlphaFoldDB" id="A0A2S6I3F9"/>
<evidence type="ECO:0000259" key="3">
    <source>
        <dbReference type="Pfam" id="PF08240"/>
    </source>
</evidence>
<dbReference type="InterPro" id="IPR013149">
    <property type="entry name" value="ADH-like_C"/>
</dbReference>
<evidence type="ECO:0000256" key="1">
    <source>
        <dbReference type="ARBA" id="ARBA00023002"/>
    </source>
</evidence>
<dbReference type="InterPro" id="IPR050129">
    <property type="entry name" value="Zn_alcohol_dh"/>
</dbReference>
<dbReference type="Pfam" id="PF00107">
    <property type="entry name" value="ADH_zinc_N"/>
    <property type="match status" value="1"/>
</dbReference>
<evidence type="ECO:0000313" key="4">
    <source>
        <dbReference type="EMBL" id="PPK85693.1"/>
    </source>
</evidence>
<dbReference type="SUPFAM" id="SSF51735">
    <property type="entry name" value="NAD(P)-binding Rossmann-fold domains"/>
    <property type="match status" value="1"/>
</dbReference>
<organism evidence="4 5">
    <name type="scientific">Neolewinella xylanilytica</name>
    <dbReference type="NCBI Taxonomy" id="1514080"/>
    <lineage>
        <taxon>Bacteria</taxon>
        <taxon>Pseudomonadati</taxon>
        <taxon>Bacteroidota</taxon>
        <taxon>Saprospiria</taxon>
        <taxon>Saprospirales</taxon>
        <taxon>Lewinellaceae</taxon>
        <taxon>Neolewinella</taxon>
    </lineage>
</organism>
<dbReference type="PANTHER" id="PTHR43401:SF3">
    <property type="entry name" value="L-GALACTONATE-5-DEHYDROGENASE"/>
    <property type="match status" value="1"/>
</dbReference>
<dbReference type="InterPro" id="IPR011032">
    <property type="entry name" value="GroES-like_sf"/>
</dbReference>
<proteinExistence type="predicted"/>
<dbReference type="Gene3D" id="3.90.180.10">
    <property type="entry name" value="Medium-chain alcohol dehydrogenases, catalytic domain"/>
    <property type="match status" value="1"/>
</dbReference>
<reference evidence="4 5" key="1">
    <citation type="submission" date="2018-02" db="EMBL/GenBank/DDBJ databases">
        <title>Genomic Encyclopedia of Archaeal and Bacterial Type Strains, Phase II (KMG-II): from individual species to whole genera.</title>
        <authorList>
            <person name="Goeker M."/>
        </authorList>
    </citation>
    <scope>NUCLEOTIDE SEQUENCE [LARGE SCALE GENOMIC DNA]</scope>
    <source>
        <strain evidence="4 5">DSM 29526</strain>
    </source>
</reference>
<dbReference type="Proteomes" id="UP000237662">
    <property type="component" value="Unassembled WGS sequence"/>
</dbReference>
<evidence type="ECO:0000313" key="5">
    <source>
        <dbReference type="Proteomes" id="UP000237662"/>
    </source>
</evidence>
<dbReference type="PANTHER" id="PTHR43401">
    <property type="entry name" value="L-THREONINE 3-DEHYDROGENASE"/>
    <property type="match status" value="1"/>
</dbReference>
<evidence type="ECO:0008006" key="6">
    <source>
        <dbReference type="Google" id="ProtNLM"/>
    </source>
</evidence>
<dbReference type="Gene3D" id="3.40.50.720">
    <property type="entry name" value="NAD(P)-binding Rossmann-like Domain"/>
    <property type="match status" value="1"/>
</dbReference>
<name>A0A2S6I3F9_9BACT</name>
<feature type="domain" description="Alcohol dehydrogenase-like C-terminal" evidence="2">
    <location>
        <begin position="170"/>
        <end position="297"/>
    </location>
</feature>
<dbReference type="InterPro" id="IPR036291">
    <property type="entry name" value="NAD(P)-bd_dom_sf"/>
</dbReference>
<dbReference type="EMBL" id="PTJC01000006">
    <property type="protein sequence ID" value="PPK85693.1"/>
    <property type="molecule type" value="Genomic_DNA"/>
</dbReference>
<feature type="domain" description="Alcohol dehydrogenase-like N-terminal" evidence="3">
    <location>
        <begin position="23"/>
        <end position="130"/>
    </location>
</feature>
<accession>A0A2S6I3F9</accession>
<dbReference type="InterPro" id="IPR013154">
    <property type="entry name" value="ADH-like_N"/>
</dbReference>
<comment type="caution">
    <text evidence="4">The sequence shown here is derived from an EMBL/GenBank/DDBJ whole genome shotgun (WGS) entry which is preliminary data.</text>
</comment>